<dbReference type="InterPro" id="IPR010992">
    <property type="entry name" value="IHF-like_DNA-bd_dom_sf"/>
</dbReference>
<evidence type="ECO:0000256" key="4">
    <source>
        <dbReference type="RuleBase" id="RU003939"/>
    </source>
</evidence>
<keyword evidence="2" id="KW-0226">DNA condensation</keyword>
<dbReference type="GO" id="GO:0005829">
    <property type="term" value="C:cytosol"/>
    <property type="evidence" value="ECO:0007669"/>
    <property type="project" value="TreeGrafter"/>
</dbReference>
<dbReference type="PANTHER" id="PTHR33175">
    <property type="entry name" value="DNA-BINDING PROTEIN HU"/>
    <property type="match status" value="1"/>
</dbReference>
<evidence type="ECO:0000256" key="1">
    <source>
        <dbReference type="ARBA" id="ARBA00010529"/>
    </source>
</evidence>
<dbReference type="AlphaFoldDB" id="A0A1P8UXM7"/>
<dbReference type="Proteomes" id="UP000187059">
    <property type="component" value="Chromosome"/>
</dbReference>
<comment type="similarity">
    <text evidence="1 4">Belongs to the bacterial histone-like protein family.</text>
</comment>
<organism evidence="5 6">
    <name type="scientific">Salipiger abyssi</name>
    <dbReference type="NCBI Taxonomy" id="1250539"/>
    <lineage>
        <taxon>Bacteria</taxon>
        <taxon>Pseudomonadati</taxon>
        <taxon>Pseudomonadota</taxon>
        <taxon>Alphaproteobacteria</taxon>
        <taxon>Rhodobacterales</taxon>
        <taxon>Roseobacteraceae</taxon>
        <taxon>Salipiger</taxon>
    </lineage>
</organism>
<dbReference type="EMBL" id="CP015093">
    <property type="protein sequence ID" value="APZ54141.1"/>
    <property type="molecule type" value="Genomic_DNA"/>
</dbReference>
<protein>
    <submittedName>
        <fullName evidence="5">DNA-binding protein HU-beta</fullName>
    </submittedName>
</protein>
<dbReference type="PANTHER" id="PTHR33175:SF3">
    <property type="entry name" value="DNA-BINDING PROTEIN HU-BETA"/>
    <property type="match status" value="1"/>
</dbReference>
<dbReference type="GO" id="GO:0003677">
    <property type="term" value="F:DNA binding"/>
    <property type="evidence" value="ECO:0007669"/>
    <property type="project" value="UniProtKB-KW"/>
</dbReference>
<dbReference type="STRING" id="1250539.Ga0080574_TMP3807"/>
<gene>
    <name evidence="5" type="ORF">Ga0080574_TMP3807</name>
</gene>
<dbReference type="CDD" id="cd13831">
    <property type="entry name" value="HU"/>
    <property type="match status" value="1"/>
</dbReference>
<dbReference type="GO" id="GO:0030261">
    <property type="term" value="P:chromosome condensation"/>
    <property type="evidence" value="ECO:0007669"/>
    <property type="project" value="UniProtKB-KW"/>
</dbReference>
<sequence length="89" mass="9675">MPNYSKSDLIKDVAARLNHSQAAVKDMLEATLEQISDRADAGDKVTLQGFGSFVVKESAARTGRNPRTGEPVEIAASRRLTFKVSKPKT</sequence>
<reference evidence="5 6" key="1">
    <citation type="submission" date="2016-04" db="EMBL/GenBank/DDBJ databases">
        <title>Deep-sea bacteria in the southern Pacific.</title>
        <authorList>
            <person name="Tang K."/>
        </authorList>
    </citation>
    <scope>NUCLEOTIDE SEQUENCE [LARGE SCALE GENOMIC DNA]</scope>
    <source>
        <strain evidence="5 6">JLT2014</strain>
    </source>
</reference>
<dbReference type="Gene3D" id="4.10.520.10">
    <property type="entry name" value="IHF-like DNA-binding proteins"/>
    <property type="match status" value="1"/>
</dbReference>
<dbReference type="SMART" id="SM00411">
    <property type="entry name" value="BHL"/>
    <property type="match status" value="1"/>
</dbReference>
<name>A0A1P8UXM7_9RHOB</name>
<dbReference type="SUPFAM" id="SSF47729">
    <property type="entry name" value="IHF-like DNA-binding proteins"/>
    <property type="match status" value="1"/>
</dbReference>
<evidence type="ECO:0000313" key="5">
    <source>
        <dbReference type="EMBL" id="APZ54141.1"/>
    </source>
</evidence>
<keyword evidence="3 5" id="KW-0238">DNA-binding</keyword>
<dbReference type="OrthoDB" id="9799835at2"/>
<dbReference type="PRINTS" id="PR01727">
    <property type="entry name" value="DNABINDINGHU"/>
</dbReference>
<dbReference type="InterPro" id="IPR000119">
    <property type="entry name" value="Hist_DNA-bd"/>
</dbReference>
<evidence type="ECO:0000256" key="2">
    <source>
        <dbReference type="ARBA" id="ARBA00023067"/>
    </source>
</evidence>
<evidence type="ECO:0000313" key="6">
    <source>
        <dbReference type="Proteomes" id="UP000187059"/>
    </source>
</evidence>
<dbReference type="GO" id="GO:0030527">
    <property type="term" value="F:structural constituent of chromatin"/>
    <property type="evidence" value="ECO:0007669"/>
    <property type="project" value="InterPro"/>
</dbReference>
<proteinExistence type="inferred from homology"/>
<keyword evidence="6" id="KW-1185">Reference proteome</keyword>
<dbReference type="Pfam" id="PF00216">
    <property type="entry name" value="Bac_DNA_binding"/>
    <property type="match status" value="1"/>
</dbReference>
<evidence type="ECO:0000256" key="3">
    <source>
        <dbReference type="ARBA" id="ARBA00023125"/>
    </source>
</evidence>
<accession>A0A1P8UXM7</accession>
<dbReference type="RefSeq" id="WP_076703372.1">
    <property type="nucleotide sequence ID" value="NZ_CP015093.1"/>
</dbReference>
<dbReference type="KEGG" id="paby:Ga0080574_TMP3807"/>